<dbReference type="Proteomes" id="UP000663829">
    <property type="component" value="Unassembled WGS sequence"/>
</dbReference>
<gene>
    <name evidence="2" type="ORF">GPM918_LOCUS43497</name>
    <name evidence="1" type="ORF">OVA965_LOCUS16908</name>
    <name evidence="4" type="ORF">SRO942_LOCUS45005</name>
    <name evidence="3" type="ORF">TMI583_LOCUS16919</name>
</gene>
<accession>A0A816C891</accession>
<dbReference type="AlphaFoldDB" id="A0A816C891"/>
<evidence type="ECO:0000313" key="2">
    <source>
        <dbReference type="EMBL" id="CAF1617086.1"/>
    </source>
</evidence>
<evidence type="ECO:0000313" key="1">
    <source>
        <dbReference type="EMBL" id="CAF1050364.1"/>
    </source>
</evidence>
<protein>
    <submittedName>
        <fullName evidence="2">Uncharacterized protein</fullName>
    </submittedName>
</protein>
<dbReference type="EMBL" id="CAJOBC010106634">
    <property type="protein sequence ID" value="CAF4504605.1"/>
    <property type="molecule type" value="Genomic_DNA"/>
</dbReference>
<organism evidence="2 5">
    <name type="scientific">Didymodactylos carnosus</name>
    <dbReference type="NCBI Taxonomy" id="1234261"/>
    <lineage>
        <taxon>Eukaryota</taxon>
        <taxon>Metazoa</taxon>
        <taxon>Spiralia</taxon>
        <taxon>Gnathifera</taxon>
        <taxon>Rotifera</taxon>
        <taxon>Eurotatoria</taxon>
        <taxon>Bdelloidea</taxon>
        <taxon>Philodinida</taxon>
        <taxon>Philodinidae</taxon>
        <taxon>Didymodactylos</taxon>
    </lineage>
</organism>
<sequence>LVTSIQTDMSRVDDYSHTMQHQEKEQQQQYPESKFLVVDSCMTCVLTSTFQEIVGDLVVFFENIEQCQVYLTMNSNKKLTLFIADACDFETIVNLQRIIQIHFIYIVMKKKSTIINNYEISLFYSHRDEVDRSKIDRLHSALISAYPQSGQKHKNIPKSLEFICLCLNKNVSSLLNTNARVFYDTTKCLQYIQLNVNNTNQFILILPDTIELKTMKKFEQLSQIKSIIVCTSDKNLNTGSGKVRYSPNDENLEFQLMHNIIFNDVEQGDAYVQLNNDSLALEKYSNANKVCSKLNEILATDKHLHHLI</sequence>
<comment type="caution">
    <text evidence="2">The sequence shown here is derived from an EMBL/GenBank/DDBJ whole genome shotgun (WGS) entry which is preliminary data.</text>
</comment>
<dbReference type="Proteomes" id="UP000681722">
    <property type="component" value="Unassembled WGS sequence"/>
</dbReference>
<dbReference type="EMBL" id="CAJNOQ010039634">
    <property type="protein sequence ID" value="CAF1617086.1"/>
    <property type="molecule type" value="Genomic_DNA"/>
</dbReference>
<name>A0A816C891_9BILA</name>
<evidence type="ECO:0000313" key="5">
    <source>
        <dbReference type="Proteomes" id="UP000663829"/>
    </source>
</evidence>
<dbReference type="EMBL" id="CAJOBA010007983">
    <property type="protein sequence ID" value="CAF3817197.1"/>
    <property type="molecule type" value="Genomic_DNA"/>
</dbReference>
<dbReference type="Proteomes" id="UP000682733">
    <property type="component" value="Unassembled WGS sequence"/>
</dbReference>
<proteinExistence type="predicted"/>
<keyword evidence="5" id="KW-1185">Reference proteome</keyword>
<evidence type="ECO:0000313" key="4">
    <source>
        <dbReference type="EMBL" id="CAF4504605.1"/>
    </source>
</evidence>
<feature type="non-terminal residue" evidence="2">
    <location>
        <position position="1"/>
    </location>
</feature>
<dbReference type="Proteomes" id="UP000677228">
    <property type="component" value="Unassembled WGS sequence"/>
</dbReference>
<dbReference type="EMBL" id="CAJNOK010007970">
    <property type="protein sequence ID" value="CAF1050364.1"/>
    <property type="molecule type" value="Genomic_DNA"/>
</dbReference>
<evidence type="ECO:0000313" key="3">
    <source>
        <dbReference type="EMBL" id="CAF3817197.1"/>
    </source>
</evidence>
<reference evidence="2" key="1">
    <citation type="submission" date="2021-02" db="EMBL/GenBank/DDBJ databases">
        <authorList>
            <person name="Nowell W R."/>
        </authorList>
    </citation>
    <scope>NUCLEOTIDE SEQUENCE</scope>
</reference>